<evidence type="ECO:0000313" key="4">
    <source>
        <dbReference type="Proteomes" id="UP001348149"/>
    </source>
</evidence>
<name>A0ABU6HG12_9RHOB</name>
<dbReference type="Proteomes" id="UP001348149">
    <property type="component" value="Unassembled WGS sequence"/>
</dbReference>
<dbReference type="PANTHER" id="PTHR35335">
    <property type="entry name" value="UPF0716 PROTEIN FXSA"/>
    <property type="match status" value="1"/>
</dbReference>
<dbReference type="EMBL" id="JAYLLH010000009">
    <property type="protein sequence ID" value="MEC3861352.1"/>
    <property type="molecule type" value="Genomic_DNA"/>
</dbReference>
<keyword evidence="2" id="KW-0472">Membrane</keyword>
<evidence type="ECO:0000313" key="3">
    <source>
        <dbReference type="EMBL" id="MEC3861352.1"/>
    </source>
</evidence>
<accession>A0ABU6HG12</accession>
<gene>
    <name evidence="3" type="ORF">VK792_08650</name>
</gene>
<proteinExistence type="predicted"/>
<organism evidence="3 4">
    <name type="scientific">Mesobacterium hydrothermale</name>
    <dbReference type="NCBI Taxonomy" id="3111907"/>
    <lineage>
        <taxon>Bacteria</taxon>
        <taxon>Pseudomonadati</taxon>
        <taxon>Pseudomonadota</taxon>
        <taxon>Alphaproteobacteria</taxon>
        <taxon>Rhodobacterales</taxon>
        <taxon>Roseobacteraceae</taxon>
        <taxon>Mesobacterium</taxon>
    </lineage>
</organism>
<feature type="transmembrane region" description="Helical" evidence="2">
    <location>
        <begin position="28"/>
        <end position="46"/>
    </location>
</feature>
<dbReference type="NCBIfam" id="NF008528">
    <property type="entry name" value="PRK11463.1-2"/>
    <property type="match status" value="1"/>
</dbReference>
<keyword evidence="2" id="KW-0812">Transmembrane</keyword>
<feature type="region of interest" description="Disordered" evidence="1">
    <location>
        <begin position="123"/>
        <end position="169"/>
    </location>
</feature>
<dbReference type="RefSeq" id="WP_326297108.1">
    <property type="nucleotide sequence ID" value="NZ_JAYLLH010000009.1"/>
</dbReference>
<protein>
    <submittedName>
        <fullName evidence="3">FxsA family protein</fullName>
    </submittedName>
</protein>
<dbReference type="Pfam" id="PF04186">
    <property type="entry name" value="FxsA"/>
    <property type="match status" value="1"/>
</dbReference>
<evidence type="ECO:0000256" key="1">
    <source>
        <dbReference type="SAM" id="MobiDB-lite"/>
    </source>
</evidence>
<evidence type="ECO:0000256" key="2">
    <source>
        <dbReference type="SAM" id="Phobius"/>
    </source>
</evidence>
<sequence>MWLFLAFLAVPLIEIALFIQVGGMIGLWPTLGIVILTAIIGTSLMRSQGAMAMNNLRGSFSRLDDPTEPLAHGAMILLAGALLLTPGFFTDAVGFALLTPPFRAMVLAWARKRVNVQTFQMGPQADPFAQRPRTPTSDANRGADVIDGEFTEVEPPRRPTHTPSGWTKH</sequence>
<comment type="caution">
    <text evidence="3">The sequence shown here is derived from an EMBL/GenBank/DDBJ whole genome shotgun (WGS) entry which is preliminary data.</text>
</comment>
<keyword evidence="2" id="KW-1133">Transmembrane helix</keyword>
<keyword evidence="4" id="KW-1185">Reference proteome</keyword>
<reference evidence="3 4" key="1">
    <citation type="submission" date="2024-01" db="EMBL/GenBank/DDBJ databases">
        <title>Mesobacterium rodlantinim sp. nov., isolated from shallow sea hydrothermal systems off Kueishantao Island.</title>
        <authorList>
            <person name="Su Z."/>
            <person name="Tang K."/>
        </authorList>
    </citation>
    <scope>NUCLEOTIDE SEQUENCE [LARGE SCALE GENOMIC DNA]</scope>
    <source>
        <strain evidence="3 4">TK19101</strain>
    </source>
</reference>
<dbReference type="InterPro" id="IPR007313">
    <property type="entry name" value="FxsA"/>
</dbReference>
<dbReference type="PANTHER" id="PTHR35335:SF1">
    <property type="entry name" value="UPF0716 PROTEIN FXSA"/>
    <property type="match status" value="1"/>
</dbReference>